<evidence type="ECO:0000256" key="3">
    <source>
        <dbReference type="ARBA" id="ARBA00022553"/>
    </source>
</evidence>
<keyword evidence="10" id="KW-0472">Membrane</keyword>
<keyword evidence="4" id="KW-0808">Transferase</keyword>
<sequence length="448" mass="47317">MIDGSGVTGFAPRSLLPGELAAASVGAGVSGRKVRRTFRDGVVDGLLFIGAVMVGLVMLGTGQSTRGVPPWLQELDPLLGAIACLALWWRRRFPLAVTLIALPAISMSTSAFGAGMAIIANLAIRVPWDRSIPVLGLYLASSVPNLLIVSVPRGDVGLTIAFTVAYYLLFFAWGSALRARRLLVLKLREEADRERADHARRLRDARRAERRAIAREMHDVLAHRISLLSVHAGALAYRSKQADAGTAPALSDAEVSASAQVIRGNAHQALEELREVLHILRTEGGEEGDGGTQTDGTEGTAAPQPRLEDIRHLVEEARAAGQPVEFRDEELRAGELPPRPQQQRTVYRAVQEGLTNARKHAPGAKVTVRLGGGPGGELTVEISNPLPSGSPGSPGGSSAPGIPAPGIPGAGAGLTGLSERVELEGGVLEHDGADGVFTLRARLPWPAR</sequence>
<evidence type="ECO:0000256" key="8">
    <source>
        <dbReference type="ARBA" id="ARBA00023012"/>
    </source>
</evidence>
<gene>
    <name evidence="12" type="ORF">GCM10009801_07740</name>
</gene>
<dbReference type="EMBL" id="BAAAPE010000001">
    <property type="protein sequence ID" value="GAA2063688.1"/>
    <property type="molecule type" value="Genomic_DNA"/>
</dbReference>
<dbReference type="Gene3D" id="1.20.5.1930">
    <property type="match status" value="1"/>
</dbReference>
<evidence type="ECO:0000256" key="1">
    <source>
        <dbReference type="ARBA" id="ARBA00000085"/>
    </source>
</evidence>
<dbReference type="RefSeq" id="WP_344523907.1">
    <property type="nucleotide sequence ID" value="NZ_BAAAPE010000001.1"/>
</dbReference>
<accession>A0ABN2VJ38</accession>
<keyword evidence="5" id="KW-0547">Nucleotide-binding</keyword>
<feature type="domain" description="Signal transduction histidine kinase subgroup 3 dimerisation and phosphoacceptor" evidence="11">
    <location>
        <begin position="209"/>
        <end position="283"/>
    </location>
</feature>
<evidence type="ECO:0000259" key="11">
    <source>
        <dbReference type="Pfam" id="PF07730"/>
    </source>
</evidence>
<keyword evidence="8" id="KW-0902">Two-component regulatory system</keyword>
<reference evidence="12 13" key="1">
    <citation type="journal article" date="2019" name="Int. J. Syst. Evol. Microbiol.">
        <title>The Global Catalogue of Microorganisms (GCM) 10K type strain sequencing project: providing services to taxonomists for standard genome sequencing and annotation.</title>
        <authorList>
            <consortium name="The Broad Institute Genomics Platform"/>
            <consortium name="The Broad Institute Genome Sequencing Center for Infectious Disease"/>
            <person name="Wu L."/>
            <person name="Ma J."/>
        </authorList>
    </citation>
    <scope>NUCLEOTIDE SEQUENCE [LARGE SCALE GENOMIC DNA]</scope>
    <source>
        <strain evidence="12 13">JCM 15478</strain>
    </source>
</reference>
<feature type="transmembrane region" description="Helical" evidence="10">
    <location>
        <begin position="95"/>
        <end position="120"/>
    </location>
</feature>
<dbReference type="Pfam" id="PF07730">
    <property type="entry name" value="HisKA_3"/>
    <property type="match status" value="1"/>
</dbReference>
<dbReference type="PANTHER" id="PTHR24421">
    <property type="entry name" value="NITRATE/NITRITE SENSOR PROTEIN NARX-RELATED"/>
    <property type="match status" value="1"/>
</dbReference>
<evidence type="ECO:0000256" key="5">
    <source>
        <dbReference type="ARBA" id="ARBA00022741"/>
    </source>
</evidence>
<dbReference type="SUPFAM" id="SSF55874">
    <property type="entry name" value="ATPase domain of HSP90 chaperone/DNA topoisomerase II/histidine kinase"/>
    <property type="match status" value="1"/>
</dbReference>
<dbReference type="GO" id="GO:0016301">
    <property type="term" value="F:kinase activity"/>
    <property type="evidence" value="ECO:0007669"/>
    <property type="project" value="UniProtKB-KW"/>
</dbReference>
<dbReference type="EC" id="2.7.13.3" evidence="2"/>
<evidence type="ECO:0000256" key="2">
    <source>
        <dbReference type="ARBA" id="ARBA00012438"/>
    </source>
</evidence>
<protein>
    <recommendedName>
        <fullName evidence="2">histidine kinase</fullName>
        <ecNumber evidence="2">2.7.13.3</ecNumber>
    </recommendedName>
</protein>
<keyword evidence="7" id="KW-0067">ATP-binding</keyword>
<feature type="transmembrane region" description="Helical" evidence="10">
    <location>
        <begin position="132"/>
        <end position="151"/>
    </location>
</feature>
<evidence type="ECO:0000256" key="9">
    <source>
        <dbReference type="SAM" id="MobiDB-lite"/>
    </source>
</evidence>
<name>A0ABN2VJ38_9ACTN</name>
<feature type="region of interest" description="Disordered" evidence="9">
    <location>
        <begin position="382"/>
        <end position="413"/>
    </location>
</feature>
<dbReference type="CDD" id="cd16917">
    <property type="entry name" value="HATPase_UhpB-NarQ-NarX-like"/>
    <property type="match status" value="1"/>
</dbReference>
<feature type="compositionally biased region" description="Low complexity" evidence="9">
    <location>
        <begin position="387"/>
        <end position="401"/>
    </location>
</feature>
<keyword evidence="10" id="KW-0812">Transmembrane</keyword>
<dbReference type="InterPro" id="IPR050482">
    <property type="entry name" value="Sensor_HK_TwoCompSys"/>
</dbReference>
<evidence type="ECO:0000256" key="6">
    <source>
        <dbReference type="ARBA" id="ARBA00022777"/>
    </source>
</evidence>
<dbReference type="InterPro" id="IPR036890">
    <property type="entry name" value="HATPase_C_sf"/>
</dbReference>
<proteinExistence type="predicted"/>
<evidence type="ECO:0000256" key="10">
    <source>
        <dbReference type="SAM" id="Phobius"/>
    </source>
</evidence>
<evidence type="ECO:0000313" key="13">
    <source>
        <dbReference type="Proteomes" id="UP001500016"/>
    </source>
</evidence>
<keyword evidence="10" id="KW-1133">Transmembrane helix</keyword>
<keyword evidence="6 12" id="KW-0418">Kinase</keyword>
<dbReference type="Proteomes" id="UP001500016">
    <property type="component" value="Unassembled WGS sequence"/>
</dbReference>
<dbReference type="Gene3D" id="3.30.565.10">
    <property type="entry name" value="Histidine kinase-like ATPase, C-terminal domain"/>
    <property type="match status" value="1"/>
</dbReference>
<feature type="transmembrane region" description="Helical" evidence="10">
    <location>
        <begin position="157"/>
        <end position="177"/>
    </location>
</feature>
<dbReference type="PANTHER" id="PTHR24421:SF10">
    <property type="entry name" value="NITRATE_NITRITE SENSOR PROTEIN NARQ"/>
    <property type="match status" value="1"/>
</dbReference>
<comment type="caution">
    <text evidence="12">The sequence shown here is derived from an EMBL/GenBank/DDBJ whole genome shotgun (WGS) entry which is preliminary data.</text>
</comment>
<organism evidence="12 13">
    <name type="scientific">Streptomyces albiaxialis</name>
    <dbReference type="NCBI Taxonomy" id="329523"/>
    <lineage>
        <taxon>Bacteria</taxon>
        <taxon>Bacillati</taxon>
        <taxon>Actinomycetota</taxon>
        <taxon>Actinomycetes</taxon>
        <taxon>Kitasatosporales</taxon>
        <taxon>Streptomycetaceae</taxon>
        <taxon>Streptomyces</taxon>
    </lineage>
</organism>
<comment type="catalytic activity">
    <reaction evidence="1">
        <text>ATP + protein L-histidine = ADP + protein N-phospho-L-histidine.</text>
        <dbReference type="EC" id="2.7.13.3"/>
    </reaction>
</comment>
<keyword evidence="3" id="KW-0597">Phosphoprotein</keyword>
<feature type="transmembrane region" description="Helical" evidence="10">
    <location>
        <begin position="41"/>
        <end position="59"/>
    </location>
</feature>
<dbReference type="InterPro" id="IPR011712">
    <property type="entry name" value="Sig_transdc_His_kin_sub3_dim/P"/>
</dbReference>
<keyword evidence="13" id="KW-1185">Reference proteome</keyword>
<evidence type="ECO:0000256" key="4">
    <source>
        <dbReference type="ARBA" id="ARBA00022679"/>
    </source>
</evidence>
<feature type="transmembrane region" description="Helical" evidence="10">
    <location>
        <begin position="71"/>
        <end position="89"/>
    </location>
</feature>
<feature type="region of interest" description="Disordered" evidence="9">
    <location>
        <begin position="284"/>
        <end position="303"/>
    </location>
</feature>
<evidence type="ECO:0000313" key="12">
    <source>
        <dbReference type="EMBL" id="GAA2063688.1"/>
    </source>
</evidence>
<evidence type="ECO:0000256" key="7">
    <source>
        <dbReference type="ARBA" id="ARBA00022840"/>
    </source>
</evidence>